<dbReference type="InterPro" id="IPR009057">
    <property type="entry name" value="Homeodomain-like_sf"/>
</dbReference>
<dbReference type="SUPFAM" id="SSF46689">
    <property type="entry name" value="Homeodomain-like"/>
    <property type="match status" value="1"/>
</dbReference>
<organism evidence="7 8">
    <name type="scientific">Litchfieldella qijiaojingensis</name>
    <dbReference type="NCBI Taxonomy" id="980347"/>
    <lineage>
        <taxon>Bacteria</taxon>
        <taxon>Pseudomonadati</taxon>
        <taxon>Pseudomonadota</taxon>
        <taxon>Gammaproteobacteria</taxon>
        <taxon>Oceanospirillales</taxon>
        <taxon>Halomonadaceae</taxon>
        <taxon>Litchfieldella</taxon>
    </lineage>
</organism>
<feature type="domain" description="HTH rpiR-type" evidence="5">
    <location>
        <begin position="33"/>
        <end position="109"/>
    </location>
</feature>
<dbReference type="CDD" id="cd05013">
    <property type="entry name" value="SIS_RpiR"/>
    <property type="match status" value="1"/>
</dbReference>
<evidence type="ECO:0000259" key="5">
    <source>
        <dbReference type="PROSITE" id="PS51071"/>
    </source>
</evidence>
<protein>
    <submittedName>
        <fullName evidence="7">RpiR family transcriptional regulator</fullName>
    </submittedName>
</protein>
<evidence type="ECO:0000313" key="7">
    <source>
        <dbReference type="EMBL" id="GGX98626.1"/>
    </source>
</evidence>
<dbReference type="InterPro" id="IPR036388">
    <property type="entry name" value="WH-like_DNA-bd_sf"/>
</dbReference>
<dbReference type="InterPro" id="IPR035472">
    <property type="entry name" value="RpiR-like_SIS"/>
</dbReference>
<name>A0ABQ2Z0N4_9GAMM</name>
<dbReference type="InterPro" id="IPR001347">
    <property type="entry name" value="SIS_dom"/>
</dbReference>
<dbReference type="Proteomes" id="UP000653056">
    <property type="component" value="Unassembled WGS sequence"/>
</dbReference>
<evidence type="ECO:0000256" key="4">
    <source>
        <dbReference type="SAM" id="MobiDB-lite"/>
    </source>
</evidence>
<dbReference type="PANTHER" id="PTHR30514">
    <property type="entry name" value="GLUCOKINASE"/>
    <property type="match status" value="1"/>
</dbReference>
<evidence type="ECO:0000313" key="8">
    <source>
        <dbReference type="Proteomes" id="UP000653056"/>
    </source>
</evidence>
<dbReference type="PROSITE" id="PS51464">
    <property type="entry name" value="SIS"/>
    <property type="match status" value="1"/>
</dbReference>
<proteinExistence type="predicted"/>
<dbReference type="InterPro" id="IPR000281">
    <property type="entry name" value="HTH_RpiR"/>
</dbReference>
<dbReference type="Gene3D" id="3.40.50.10490">
    <property type="entry name" value="Glucose-6-phosphate isomerase like protein, domain 1"/>
    <property type="match status" value="1"/>
</dbReference>
<keyword evidence="1" id="KW-0805">Transcription regulation</keyword>
<dbReference type="PANTHER" id="PTHR30514:SF18">
    <property type="entry name" value="RPIR-FAMILY TRANSCRIPTIONAL REGULATOR"/>
    <property type="match status" value="1"/>
</dbReference>
<dbReference type="PROSITE" id="PS51071">
    <property type="entry name" value="HTH_RPIR"/>
    <property type="match status" value="1"/>
</dbReference>
<dbReference type="SUPFAM" id="SSF53697">
    <property type="entry name" value="SIS domain"/>
    <property type="match status" value="1"/>
</dbReference>
<evidence type="ECO:0000259" key="6">
    <source>
        <dbReference type="PROSITE" id="PS51464"/>
    </source>
</evidence>
<keyword evidence="2" id="KW-0238">DNA-binding</keyword>
<dbReference type="InterPro" id="IPR046348">
    <property type="entry name" value="SIS_dom_sf"/>
</dbReference>
<dbReference type="EMBL" id="BMXS01000014">
    <property type="protein sequence ID" value="GGX98626.1"/>
    <property type="molecule type" value="Genomic_DNA"/>
</dbReference>
<evidence type="ECO:0000256" key="3">
    <source>
        <dbReference type="ARBA" id="ARBA00023163"/>
    </source>
</evidence>
<evidence type="ECO:0000256" key="2">
    <source>
        <dbReference type="ARBA" id="ARBA00023125"/>
    </source>
</evidence>
<evidence type="ECO:0000256" key="1">
    <source>
        <dbReference type="ARBA" id="ARBA00023015"/>
    </source>
</evidence>
<dbReference type="Pfam" id="PF01380">
    <property type="entry name" value="SIS"/>
    <property type="match status" value="1"/>
</dbReference>
<keyword evidence="3" id="KW-0804">Transcription</keyword>
<comment type="caution">
    <text evidence="7">The sequence shown here is derived from an EMBL/GenBank/DDBJ whole genome shotgun (WGS) entry which is preliminary data.</text>
</comment>
<sequence>MHPETVDPTMAPATPSSTDRHTAPRDLGALRALSLAIARGETDLHLGPKAQEVLAQLLELSGDQALLSISTLARRLEVNPSTISRLARALGYERFGELQSILLSERLDGSRSFYRQHATAALAADRGDLLAQARQLGREHCHNIERFLDGLSNTDLEAFAERVMGAGRVRLYGVRQFHAFASFLAYGLAMLRADVALLGGSDQGVAEGLAALSPGDVLIAASCKPYTRQVVEVCRAAQDHGIRVIAVTDFASSPLVRHSELAILAPHESSFVSNSMVAFAAAAECLVNACATHGGEAAAQALSRRDLFIETLGIEQP</sequence>
<gene>
    <name evidence="7" type="ORF">GCM10007160_27760</name>
</gene>
<accession>A0ABQ2Z0N4</accession>
<dbReference type="Gene3D" id="1.10.10.10">
    <property type="entry name" value="Winged helix-like DNA-binding domain superfamily/Winged helix DNA-binding domain"/>
    <property type="match status" value="1"/>
</dbReference>
<keyword evidence="8" id="KW-1185">Reference proteome</keyword>
<feature type="region of interest" description="Disordered" evidence="4">
    <location>
        <begin position="1"/>
        <end position="23"/>
    </location>
</feature>
<feature type="domain" description="SIS" evidence="6">
    <location>
        <begin position="159"/>
        <end position="317"/>
    </location>
</feature>
<reference evidence="8" key="1">
    <citation type="journal article" date="2019" name="Int. J. Syst. Evol. Microbiol.">
        <title>The Global Catalogue of Microorganisms (GCM) 10K type strain sequencing project: providing services to taxonomists for standard genome sequencing and annotation.</title>
        <authorList>
            <consortium name="The Broad Institute Genomics Platform"/>
            <consortium name="The Broad Institute Genome Sequencing Center for Infectious Disease"/>
            <person name="Wu L."/>
            <person name="Ma J."/>
        </authorList>
    </citation>
    <scope>NUCLEOTIDE SEQUENCE [LARGE SCALE GENOMIC DNA]</scope>
    <source>
        <strain evidence="8">KCTC 22228</strain>
    </source>
</reference>
<dbReference type="InterPro" id="IPR047640">
    <property type="entry name" value="RpiR-like"/>
</dbReference>